<dbReference type="Gene3D" id="1.10.530.10">
    <property type="match status" value="1"/>
</dbReference>
<dbReference type="Proteomes" id="UP000657385">
    <property type="component" value="Unassembled WGS sequence"/>
</dbReference>
<evidence type="ECO:0000256" key="1">
    <source>
        <dbReference type="SAM" id="MobiDB-lite"/>
    </source>
</evidence>
<name>A0A931B631_9ACTN</name>
<gene>
    <name evidence="2" type="ORF">I2501_10845</name>
</gene>
<dbReference type="SUPFAM" id="SSF53955">
    <property type="entry name" value="Lysozyme-like"/>
    <property type="match status" value="1"/>
</dbReference>
<evidence type="ECO:0000313" key="3">
    <source>
        <dbReference type="Proteomes" id="UP000657385"/>
    </source>
</evidence>
<evidence type="ECO:0000313" key="2">
    <source>
        <dbReference type="EMBL" id="MBF9068528.1"/>
    </source>
</evidence>
<accession>A0A931B631</accession>
<dbReference type="EMBL" id="JADPRT010000004">
    <property type="protein sequence ID" value="MBF9068528.1"/>
    <property type="molecule type" value="Genomic_DNA"/>
</dbReference>
<reference evidence="2" key="1">
    <citation type="submission" date="2020-11" db="EMBL/GenBank/DDBJ databases">
        <title>Isolation and identification of active actinomycetes.</title>
        <authorList>
            <person name="Yu B."/>
        </authorList>
    </citation>
    <scope>NUCLEOTIDE SEQUENCE</scope>
    <source>
        <strain evidence="2">NEAU-YB345</strain>
    </source>
</reference>
<feature type="compositionally biased region" description="Gly residues" evidence="1">
    <location>
        <begin position="43"/>
        <end position="53"/>
    </location>
</feature>
<organism evidence="2 3">
    <name type="scientific">Streptacidiphilus fuscans</name>
    <dbReference type="NCBI Taxonomy" id="2789292"/>
    <lineage>
        <taxon>Bacteria</taxon>
        <taxon>Bacillati</taxon>
        <taxon>Actinomycetota</taxon>
        <taxon>Actinomycetes</taxon>
        <taxon>Kitasatosporales</taxon>
        <taxon>Streptomycetaceae</taxon>
        <taxon>Streptacidiphilus</taxon>
    </lineage>
</organism>
<dbReference type="InterPro" id="IPR023346">
    <property type="entry name" value="Lysozyme-like_dom_sf"/>
</dbReference>
<feature type="region of interest" description="Disordered" evidence="1">
    <location>
        <begin position="30"/>
        <end position="66"/>
    </location>
</feature>
<feature type="compositionally biased region" description="Low complexity" evidence="1">
    <location>
        <begin position="30"/>
        <end position="42"/>
    </location>
</feature>
<comment type="caution">
    <text evidence="2">The sequence shown here is derived from an EMBL/GenBank/DDBJ whole genome shotgun (WGS) entry which is preliminary data.</text>
</comment>
<protein>
    <submittedName>
        <fullName evidence="2">Lytic transglycosylase domain-containing protein</fullName>
    </submittedName>
</protein>
<proteinExistence type="predicted"/>
<keyword evidence="3" id="KW-1185">Reference proteome</keyword>
<sequence length="229" mass="24069">MAGGRSSRLWWIVLPVAALLLWGVTHGQKGATDASSTPSGSASGHGGGSGAGGASPSPSGTGGSWYTGSYDPSQFAAQVRQRAKEAGVDPQLVMAILYNEDYKPHDPAFERAWLKIKPTAALGIANMHEATYDQVKQGHSFADRPWTSLPDDPDLAIEAEAWCLHDLATDLPAQRTGSLTEDQLLALGYNTGPGNMLAFAHGVTVGPQAQQYLDTLNSNWAKAGKAIAI</sequence>
<dbReference type="AlphaFoldDB" id="A0A931B631"/>